<protein>
    <recommendedName>
        <fullName evidence="6">FAD dependent oxidoreductase domain-containing protein</fullName>
    </recommendedName>
</protein>
<sequence length="182" mass="20113">MKTPRDCRVVVVGGGVISLTSALALLQSGFKHVRIVADTFEATTSHVADGLWMPFALPDGVDTARPRSGHSRRPGCGCVCCRAPEEVHPYWAHCAENFRLLSLEEAAEVATGATHGFALDTLIYNPKPFMMWLHEEIRKLGGIFEQRRVQSLPGPPNMAFIFTGPPSMQYIMRLSPPCRHNK</sequence>
<dbReference type="AlphaFoldDB" id="A0A6G0MDE7"/>
<evidence type="ECO:0000256" key="2">
    <source>
        <dbReference type="ARBA" id="ARBA00006730"/>
    </source>
</evidence>
<evidence type="ECO:0000313" key="8">
    <source>
        <dbReference type="Proteomes" id="UP000476176"/>
    </source>
</evidence>
<dbReference type="EMBL" id="QXGC01006076">
    <property type="protein sequence ID" value="KAE9163358.1"/>
    <property type="molecule type" value="Genomic_DNA"/>
</dbReference>
<accession>A0A6G0MDE7</accession>
<dbReference type="GO" id="GO:0005737">
    <property type="term" value="C:cytoplasm"/>
    <property type="evidence" value="ECO:0007669"/>
    <property type="project" value="TreeGrafter"/>
</dbReference>
<dbReference type="GO" id="GO:0003884">
    <property type="term" value="F:D-amino-acid oxidase activity"/>
    <property type="evidence" value="ECO:0007669"/>
    <property type="project" value="InterPro"/>
</dbReference>
<dbReference type="PANTHER" id="PTHR11530:SF11">
    <property type="entry name" value="D-ASPARTATE OXIDASE"/>
    <property type="match status" value="1"/>
</dbReference>
<evidence type="ECO:0000259" key="6">
    <source>
        <dbReference type="Pfam" id="PF01266"/>
    </source>
</evidence>
<organism evidence="7 8">
    <name type="scientific">Phytophthora fragariae</name>
    <dbReference type="NCBI Taxonomy" id="53985"/>
    <lineage>
        <taxon>Eukaryota</taxon>
        <taxon>Sar</taxon>
        <taxon>Stramenopiles</taxon>
        <taxon>Oomycota</taxon>
        <taxon>Peronosporomycetes</taxon>
        <taxon>Peronosporales</taxon>
        <taxon>Peronosporaceae</taxon>
        <taxon>Phytophthora</taxon>
    </lineage>
</organism>
<comment type="cofactor">
    <cofactor evidence="1">
        <name>FAD</name>
        <dbReference type="ChEBI" id="CHEBI:57692"/>
    </cofactor>
</comment>
<feature type="domain" description="FAD dependent oxidoreductase" evidence="6">
    <location>
        <begin position="8"/>
        <end position="152"/>
    </location>
</feature>
<dbReference type="Gene3D" id="3.40.50.720">
    <property type="entry name" value="NAD(P)-binding Rossmann-like Domain"/>
    <property type="match status" value="1"/>
</dbReference>
<name>A0A6G0MDE7_9STRA</name>
<evidence type="ECO:0000256" key="3">
    <source>
        <dbReference type="ARBA" id="ARBA00022630"/>
    </source>
</evidence>
<dbReference type="Proteomes" id="UP000476176">
    <property type="component" value="Unassembled WGS sequence"/>
</dbReference>
<evidence type="ECO:0000313" key="7">
    <source>
        <dbReference type="EMBL" id="KAE9163358.1"/>
    </source>
</evidence>
<comment type="similarity">
    <text evidence="2">Belongs to the DAMOX/DASOX family.</text>
</comment>
<comment type="caution">
    <text evidence="7">The sequence shown here is derived from an EMBL/GenBank/DDBJ whole genome shotgun (WGS) entry which is preliminary data.</text>
</comment>
<dbReference type="SUPFAM" id="SSF51971">
    <property type="entry name" value="Nucleotide-binding domain"/>
    <property type="match status" value="1"/>
</dbReference>
<dbReference type="InterPro" id="IPR023209">
    <property type="entry name" value="DAO"/>
</dbReference>
<reference evidence="7 8" key="1">
    <citation type="submission" date="2018-09" db="EMBL/GenBank/DDBJ databases">
        <title>Genomic investigation of the strawberry pathogen Phytophthora fragariae indicates pathogenicity is determined by transcriptional variation in three key races.</title>
        <authorList>
            <person name="Adams T.M."/>
            <person name="Armitage A.D."/>
            <person name="Sobczyk M.K."/>
            <person name="Bates H.J."/>
            <person name="Dunwell J.M."/>
            <person name="Nellist C.F."/>
            <person name="Harrison R.J."/>
        </authorList>
    </citation>
    <scope>NUCLEOTIDE SEQUENCE [LARGE SCALE GENOMIC DNA]</scope>
    <source>
        <strain evidence="7 8">BC-23</strain>
    </source>
</reference>
<dbReference type="Gene3D" id="3.30.9.10">
    <property type="entry name" value="D-Amino Acid Oxidase, subunit A, domain 2"/>
    <property type="match status" value="1"/>
</dbReference>
<keyword evidence="5" id="KW-0560">Oxidoreductase</keyword>
<gene>
    <name evidence="7" type="ORF">PF004_g30168</name>
</gene>
<proteinExistence type="inferred from homology"/>
<dbReference type="PANTHER" id="PTHR11530">
    <property type="entry name" value="D-AMINO ACID OXIDASE"/>
    <property type="match status" value="1"/>
</dbReference>
<keyword evidence="4" id="KW-0274">FAD</keyword>
<dbReference type="GO" id="GO:0019478">
    <property type="term" value="P:D-amino acid catabolic process"/>
    <property type="evidence" value="ECO:0007669"/>
    <property type="project" value="TreeGrafter"/>
</dbReference>
<dbReference type="InterPro" id="IPR006076">
    <property type="entry name" value="FAD-dep_OxRdtase"/>
</dbReference>
<dbReference type="Pfam" id="PF01266">
    <property type="entry name" value="DAO"/>
    <property type="match status" value="1"/>
</dbReference>
<evidence type="ECO:0000256" key="1">
    <source>
        <dbReference type="ARBA" id="ARBA00001974"/>
    </source>
</evidence>
<keyword evidence="3" id="KW-0285">Flavoprotein</keyword>
<dbReference type="GO" id="GO:0071949">
    <property type="term" value="F:FAD binding"/>
    <property type="evidence" value="ECO:0007669"/>
    <property type="project" value="InterPro"/>
</dbReference>
<evidence type="ECO:0000256" key="5">
    <source>
        <dbReference type="ARBA" id="ARBA00023002"/>
    </source>
</evidence>
<evidence type="ECO:0000256" key="4">
    <source>
        <dbReference type="ARBA" id="ARBA00022827"/>
    </source>
</evidence>